<dbReference type="Gene3D" id="1.10.1140.10">
    <property type="entry name" value="Bovine Mitochondrial F1-atpase, Atp Synthase Beta Chain, Chain D, domain 3"/>
    <property type="match status" value="1"/>
</dbReference>
<keyword evidence="6 13" id="KW-0375">Hydrogen ion transport</keyword>
<protein>
    <recommendedName>
        <fullName evidence="13">ATP synthase subunit beta</fullName>
        <ecNumber evidence="13">7.1.2.2</ecNumber>
    </recommendedName>
    <alternativeName>
        <fullName evidence="13">ATP synthase F1 sector subunit beta</fullName>
    </alternativeName>
    <alternativeName>
        <fullName evidence="13">F-ATPase subunit beta</fullName>
    </alternativeName>
</protein>
<evidence type="ECO:0000256" key="12">
    <source>
        <dbReference type="ARBA" id="ARBA00023310"/>
    </source>
</evidence>
<keyword evidence="3 13" id="KW-0813">Transport</keyword>
<dbReference type="InterPro" id="IPR020003">
    <property type="entry name" value="ATPase_a/bsu_AS"/>
</dbReference>
<dbReference type="PIRSF" id="PIRSF039072">
    <property type="entry name" value="ATPase_subunit_beta"/>
    <property type="match status" value="1"/>
</dbReference>
<keyword evidence="10 13" id="KW-0472">Membrane</keyword>
<evidence type="ECO:0000256" key="7">
    <source>
        <dbReference type="ARBA" id="ARBA00022840"/>
    </source>
</evidence>
<evidence type="ECO:0000256" key="9">
    <source>
        <dbReference type="ARBA" id="ARBA00023065"/>
    </source>
</evidence>
<dbReference type="GO" id="GO:0005886">
    <property type="term" value="C:plasma membrane"/>
    <property type="evidence" value="ECO:0007669"/>
    <property type="project" value="UniProtKB-SubCell"/>
</dbReference>
<sequence length="483" mass="51225">MANTANTAGKAGHITQVIGAVVDVKFDGHLPEILNALETTNNGARMVLEVAQQLGENTVRCIAMDTSEGLVRGQRVTDTGAPISVPVGAATLGRIMNVIGEPVDEAGPIVGESLRAIHQPAPSYAEQSTEGQILVTGIKVVDLLAPYAKGGKIGLFGGAGVGKTVLIMELINNVAKAHGGYSVFAGVGERTREGNDLYHEMIESKVNVDPRESGSAVGSKCALVYGQMNEPPGARARVALTGLTVAENFRDQGQDVLFFVDNIFRFTQAGSEVSALLGRIPSAVGYQPTLATDMGALQERITTTTKGSITSVQAIYVPADDLTDPAPATSFAHLDATTVLSRSIAEKGIYPAVDPLDSTSRMLSAAIVGEEHYNIARQVQQVLQRYKALQDIIAILGMDELSEEDKLTVARARKIERFLSQPFHVAEVFTGSPGKLVALEDTIKGFKGLVEGQYDHLPEAAFYMVGTIEEAIEKAQRLAAEAA</sequence>
<dbReference type="InterPro" id="IPR005722">
    <property type="entry name" value="ATP_synth_F1_bsu"/>
</dbReference>
<comment type="catalytic activity">
    <reaction evidence="13">
        <text>ATP + H2O + 4 H(+)(in) = ADP + phosphate + 5 H(+)(out)</text>
        <dbReference type="Rhea" id="RHEA:57720"/>
        <dbReference type="ChEBI" id="CHEBI:15377"/>
        <dbReference type="ChEBI" id="CHEBI:15378"/>
        <dbReference type="ChEBI" id="CHEBI:30616"/>
        <dbReference type="ChEBI" id="CHEBI:43474"/>
        <dbReference type="ChEBI" id="CHEBI:456216"/>
        <dbReference type="EC" id="7.1.2.2"/>
    </reaction>
</comment>
<keyword evidence="16" id="KW-1185">Reference proteome</keyword>
<evidence type="ECO:0000256" key="10">
    <source>
        <dbReference type="ARBA" id="ARBA00023136"/>
    </source>
</evidence>
<evidence type="ECO:0000256" key="1">
    <source>
        <dbReference type="ARBA" id="ARBA00004370"/>
    </source>
</evidence>
<dbReference type="CDD" id="cd18115">
    <property type="entry name" value="ATP-synt_F1_beta_N"/>
    <property type="match status" value="1"/>
</dbReference>
<name>A0A931BU43_9HYPH</name>
<dbReference type="InterPro" id="IPR003593">
    <property type="entry name" value="AAA+_ATPase"/>
</dbReference>
<evidence type="ECO:0000256" key="6">
    <source>
        <dbReference type="ARBA" id="ARBA00022781"/>
    </source>
</evidence>
<dbReference type="PANTHER" id="PTHR15184:SF71">
    <property type="entry name" value="ATP SYNTHASE SUBUNIT BETA, MITOCHONDRIAL"/>
    <property type="match status" value="1"/>
</dbReference>
<evidence type="ECO:0000256" key="3">
    <source>
        <dbReference type="ARBA" id="ARBA00022448"/>
    </source>
</evidence>
<evidence type="ECO:0000256" key="11">
    <source>
        <dbReference type="ARBA" id="ARBA00023196"/>
    </source>
</evidence>
<comment type="subcellular location">
    <subcellularLocation>
        <location evidence="13">Cell membrane</location>
        <topology evidence="13">Peripheral membrane protein</topology>
    </subcellularLocation>
    <subcellularLocation>
        <location evidence="1">Membrane</location>
    </subcellularLocation>
</comment>
<comment type="similarity">
    <text evidence="2 13">Belongs to the ATPase alpha/beta chains family.</text>
</comment>
<dbReference type="Gene3D" id="2.40.10.170">
    <property type="match status" value="1"/>
</dbReference>
<dbReference type="FunFam" id="3.40.50.300:FF:000026">
    <property type="entry name" value="ATP synthase subunit beta"/>
    <property type="match status" value="1"/>
</dbReference>
<dbReference type="CDD" id="cd18110">
    <property type="entry name" value="ATP-synt_F1_beta_C"/>
    <property type="match status" value="1"/>
</dbReference>
<comment type="caution">
    <text evidence="15">The sequence shown here is derived from an EMBL/GenBank/DDBJ whole genome shotgun (WGS) entry which is preliminary data.</text>
</comment>
<dbReference type="CDD" id="cd01133">
    <property type="entry name" value="F1-ATPase_beta_CD"/>
    <property type="match status" value="1"/>
</dbReference>
<dbReference type="GO" id="GO:0046933">
    <property type="term" value="F:proton-transporting ATP synthase activity, rotational mechanism"/>
    <property type="evidence" value="ECO:0007669"/>
    <property type="project" value="UniProtKB-UniRule"/>
</dbReference>
<dbReference type="Pfam" id="PF22919">
    <property type="entry name" value="ATP-synt_VA_C"/>
    <property type="match status" value="1"/>
</dbReference>
<feature type="domain" description="AAA+ ATPase" evidence="14">
    <location>
        <begin position="149"/>
        <end position="337"/>
    </location>
</feature>
<feature type="binding site" evidence="13">
    <location>
        <begin position="157"/>
        <end position="164"/>
    </location>
    <ligand>
        <name>ATP</name>
        <dbReference type="ChEBI" id="CHEBI:30616"/>
    </ligand>
</feature>
<evidence type="ECO:0000256" key="13">
    <source>
        <dbReference type="HAMAP-Rule" id="MF_01347"/>
    </source>
</evidence>
<evidence type="ECO:0000256" key="2">
    <source>
        <dbReference type="ARBA" id="ARBA00008936"/>
    </source>
</evidence>
<gene>
    <name evidence="13 15" type="primary">atpD</name>
    <name evidence="15" type="ORF">I2H38_05655</name>
</gene>
<evidence type="ECO:0000313" key="15">
    <source>
        <dbReference type="EMBL" id="MBF9232862.1"/>
    </source>
</evidence>
<dbReference type="FunFam" id="1.10.1140.10:FF:000001">
    <property type="entry name" value="ATP synthase subunit beta"/>
    <property type="match status" value="1"/>
</dbReference>
<dbReference type="InterPro" id="IPR004100">
    <property type="entry name" value="ATPase_F1/V1/A1_a/bsu_N"/>
</dbReference>
<keyword evidence="8 13" id="KW-1278">Translocase</keyword>
<keyword evidence="9 13" id="KW-0406">Ion transport</keyword>
<dbReference type="InterPro" id="IPR050053">
    <property type="entry name" value="ATPase_alpha/beta_chains"/>
</dbReference>
<evidence type="ECO:0000256" key="5">
    <source>
        <dbReference type="ARBA" id="ARBA00022741"/>
    </source>
</evidence>
<comment type="function">
    <text evidence="13">Produces ATP from ADP in the presence of a proton gradient across the membrane. The catalytic sites are hosted primarily by the beta subunits.</text>
</comment>
<keyword evidence="13" id="KW-1003">Cell membrane</keyword>
<dbReference type="InterPro" id="IPR055190">
    <property type="entry name" value="ATP-synt_VA_C"/>
</dbReference>
<evidence type="ECO:0000256" key="8">
    <source>
        <dbReference type="ARBA" id="ARBA00022967"/>
    </source>
</evidence>
<dbReference type="EC" id="7.1.2.2" evidence="13"/>
<dbReference type="InterPro" id="IPR024034">
    <property type="entry name" value="ATPase_F1/V1_b/a_C"/>
</dbReference>
<keyword evidence="12 13" id="KW-0066">ATP synthesis</keyword>
<dbReference type="Proteomes" id="UP000599312">
    <property type="component" value="Unassembled WGS sequence"/>
</dbReference>
<evidence type="ECO:0000313" key="16">
    <source>
        <dbReference type="Proteomes" id="UP000599312"/>
    </source>
</evidence>
<dbReference type="InterPro" id="IPR036121">
    <property type="entry name" value="ATPase_F1/V1/A1_a/bsu_N_sf"/>
</dbReference>
<dbReference type="Pfam" id="PF02874">
    <property type="entry name" value="ATP-synt_ab_N"/>
    <property type="match status" value="1"/>
</dbReference>
<dbReference type="InterPro" id="IPR000194">
    <property type="entry name" value="ATPase_F1/V1/A1_a/bsu_nucl-bd"/>
</dbReference>
<keyword evidence="7 13" id="KW-0067">ATP-binding</keyword>
<reference evidence="15" key="1">
    <citation type="submission" date="2020-11" db="EMBL/GenBank/DDBJ databases">
        <authorList>
            <person name="Kim M.K."/>
        </authorList>
    </citation>
    <scope>NUCLEOTIDE SEQUENCE</scope>
    <source>
        <strain evidence="15">BT350</strain>
    </source>
</reference>
<dbReference type="GO" id="GO:0005524">
    <property type="term" value="F:ATP binding"/>
    <property type="evidence" value="ECO:0007669"/>
    <property type="project" value="UniProtKB-UniRule"/>
</dbReference>
<dbReference type="SUPFAM" id="SSF47917">
    <property type="entry name" value="C-terminal domain of alpha and beta subunits of F1 ATP synthase"/>
    <property type="match status" value="1"/>
</dbReference>
<dbReference type="HAMAP" id="MF_01347">
    <property type="entry name" value="ATP_synth_beta_bact"/>
    <property type="match status" value="1"/>
</dbReference>
<dbReference type="GO" id="GO:0045259">
    <property type="term" value="C:proton-transporting ATP synthase complex"/>
    <property type="evidence" value="ECO:0007669"/>
    <property type="project" value="UniProtKB-KW"/>
</dbReference>
<keyword evidence="11 13" id="KW-0139">CF(1)</keyword>
<dbReference type="SMART" id="SM00382">
    <property type="entry name" value="AAA"/>
    <property type="match status" value="1"/>
</dbReference>
<evidence type="ECO:0000256" key="4">
    <source>
        <dbReference type="ARBA" id="ARBA00022519"/>
    </source>
</evidence>
<evidence type="ECO:0000259" key="14">
    <source>
        <dbReference type="SMART" id="SM00382"/>
    </source>
</evidence>
<keyword evidence="4" id="KW-0997">Cell inner membrane</keyword>
<dbReference type="EMBL" id="JADQDO010000002">
    <property type="protein sequence ID" value="MBF9232862.1"/>
    <property type="molecule type" value="Genomic_DNA"/>
</dbReference>
<dbReference type="SUPFAM" id="SSF52540">
    <property type="entry name" value="P-loop containing nucleoside triphosphate hydrolases"/>
    <property type="match status" value="1"/>
</dbReference>
<dbReference type="NCBIfam" id="TIGR01039">
    <property type="entry name" value="atpD"/>
    <property type="match status" value="1"/>
</dbReference>
<proteinExistence type="inferred from homology"/>
<dbReference type="Pfam" id="PF00006">
    <property type="entry name" value="ATP-synt_ab"/>
    <property type="match status" value="1"/>
</dbReference>
<dbReference type="AlphaFoldDB" id="A0A931BU43"/>
<organism evidence="15 16">
    <name type="scientific">Microvirga alba</name>
    <dbReference type="NCBI Taxonomy" id="2791025"/>
    <lineage>
        <taxon>Bacteria</taxon>
        <taxon>Pseudomonadati</taxon>
        <taxon>Pseudomonadota</taxon>
        <taxon>Alphaproteobacteria</taxon>
        <taxon>Hyphomicrobiales</taxon>
        <taxon>Methylobacteriaceae</taxon>
        <taxon>Microvirga</taxon>
    </lineage>
</organism>
<dbReference type="PANTHER" id="PTHR15184">
    <property type="entry name" value="ATP SYNTHASE"/>
    <property type="match status" value="1"/>
</dbReference>
<dbReference type="RefSeq" id="WP_196270852.1">
    <property type="nucleotide sequence ID" value="NZ_JADQDO010000002.1"/>
</dbReference>
<dbReference type="SUPFAM" id="SSF50615">
    <property type="entry name" value="N-terminal domain of alpha and beta subunits of F1 ATP synthase"/>
    <property type="match status" value="1"/>
</dbReference>
<dbReference type="PROSITE" id="PS00152">
    <property type="entry name" value="ATPASE_ALPHA_BETA"/>
    <property type="match status" value="1"/>
</dbReference>
<accession>A0A931BU43</accession>
<dbReference type="Gene3D" id="3.40.50.300">
    <property type="entry name" value="P-loop containing nucleotide triphosphate hydrolases"/>
    <property type="match status" value="1"/>
</dbReference>
<keyword evidence="5 13" id="KW-0547">Nucleotide-binding</keyword>
<dbReference type="InterPro" id="IPR027417">
    <property type="entry name" value="P-loop_NTPase"/>
</dbReference>